<dbReference type="Proteomes" id="UP000319731">
    <property type="component" value="Unassembled WGS sequence"/>
</dbReference>
<comment type="caution">
    <text evidence="2">The sequence shown here is derived from an EMBL/GenBank/DDBJ whole genome shotgun (WGS) entry which is preliminary data.</text>
</comment>
<evidence type="ECO:0008006" key="4">
    <source>
        <dbReference type="Google" id="ProtNLM"/>
    </source>
</evidence>
<dbReference type="PANTHER" id="PTHR47534">
    <property type="entry name" value="YALI0E05731P"/>
    <property type="match status" value="1"/>
</dbReference>
<dbReference type="OrthoDB" id="2898509at2759"/>
<evidence type="ECO:0000256" key="1">
    <source>
        <dbReference type="ARBA" id="ARBA00023002"/>
    </source>
</evidence>
<dbReference type="GO" id="GO:0016491">
    <property type="term" value="F:oxidoreductase activity"/>
    <property type="evidence" value="ECO:0007669"/>
    <property type="project" value="UniProtKB-KW"/>
</dbReference>
<dbReference type="InterPro" id="IPR002347">
    <property type="entry name" value="SDR_fam"/>
</dbReference>
<dbReference type="GeneID" id="42007202"/>
<gene>
    <name evidence="2" type="ORF">SmJEL517_g05979</name>
</gene>
<evidence type="ECO:0000313" key="2">
    <source>
        <dbReference type="EMBL" id="TPX30469.1"/>
    </source>
</evidence>
<dbReference type="Gene3D" id="3.40.50.720">
    <property type="entry name" value="NAD(P)-binding Rossmann-like Domain"/>
    <property type="match status" value="1"/>
</dbReference>
<sequence>MSTKKEVEQHRREIEGVSMVGKSAVIIGGTQGIGLGVALSLARLGASVTIVGRNAELGQQAVTRLTALSPSNAKAKFAFAKVDATSMKELKEFAAQYAEANKDGLDYFVHTAGVMAFPGGKVVETAEGVEYNFALMYLSRFAATNLLLPLLKLKEGSRVLYTFLPAFKGQKMDYDDIESKKSGRLSMSSCLPLTVDLLTEALAQRAPQVSFIHMQPGWVITDLLNNSKIKGVTSYIINGLTWLLLPPGKTIEEFGDTAIVVLTRSEFSAANSPLLLSAKLEKLKMIKWAAEHPEAKDKLWEYSAKISGIGGTGL</sequence>
<name>A0A507BTT3_9FUNG</name>
<dbReference type="InterPro" id="IPR052228">
    <property type="entry name" value="Sec_Metab_Biosynth_Oxidored"/>
</dbReference>
<dbReference type="STRING" id="1806994.A0A507BTT3"/>
<proteinExistence type="predicted"/>
<dbReference type="PRINTS" id="PR00081">
    <property type="entry name" value="GDHRDH"/>
</dbReference>
<dbReference type="EMBL" id="QEAO01000069">
    <property type="protein sequence ID" value="TPX30469.1"/>
    <property type="molecule type" value="Genomic_DNA"/>
</dbReference>
<reference evidence="2 3" key="1">
    <citation type="journal article" date="2019" name="Sci. Rep.">
        <title>Comparative genomics of chytrid fungi reveal insights into the obligate biotrophic and pathogenic lifestyle of Synchytrium endobioticum.</title>
        <authorList>
            <person name="van de Vossenberg B.T.L.H."/>
            <person name="Warris S."/>
            <person name="Nguyen H.D.T."/>
            <person name="van Gent-Pelzer M.P.E."/>
            <person name="Joly D.L."/>
            <person name="van de Geest H.C."/>
            <person name="Bonants P.J.M."/>
            <person name="Smith D.S."/>
            <person name="Levesque C.A."/>
            <person name="van der Lee T.A.J."/>
        </authorList>
    </citation>
    <scope>NUCLEOTIDE SEQUENCE [LARGE SCALE GENOMIC DNA]</scope>
    <source>
        <strain evidence="2 3">JEL517</strain>
    </source>
</reference>
<dbReference type="SUPFAM" id="SSF51735">
    <property type="entry name" value="NAD(P)-binding Rossmann-fold domains"/>
    <property type="match status" value="1"/>
</dbReference>
<dbReference type="InterPro" id="IPR036291">
    <property type="entry name" value="NAD(P)-bd_dom_sf"/>
</dbReference>
<dbReference type="RefSeq" id="XP_031022130.1">
    <property type="nucleotide sequence ID" value="XM_031171905.1"/>
</dbReference>
<protein>
    <recommendedName>
        <fullName evidence="4">NAD(P)-binding protein</fullName>
    </recommendedName>
</protein>
<accession>A0A507BTT3</accession>
<evidence type="ECO:0000313" key="3">
    <source>
        <dbReference type="Proteomes" id="UP000319731"/>
    </source>
</evidence>
<organism evidence="2 3">
    <name type="scientific">Synchytrium microbalum</name>
    <dbReference type="NCBI Taxonomy" id="1806994"/>
    <lineage>
        <taxon>Eukaryota</taxon>
        <taxon>Fungi</taxon>
        <taxon>Fungi incertae sedis</taxon>
        <taxon>Chytridiomycota</taxon>
        <taxon>Chytridiomycota incertae sedis</taxon>
        <taxon>Chytridiomycetes</taxon>
        <taxon>Synchytriales</taxon>
        <taxon>Synchytriaceae</taxon>
        <taxon>Synchytrium</taxon>
    </lineage>
</organism>
<dbReference type="AlphaFoldDB" id="A0A507BTT3"/>
<dbReference type="Pfam" id="PF00106">
    <property type="entry name" value="adh_short"/>
    <property type="match status" value="1"/>
</dbReference>
<keyword evidence="3" id="KW-1185">Reference proteome</keyword>
<dbReference type="PANTHER" id="PTHR47534:SF3">
    <property type="entry name" value="ALCOHOL DEHYDROGENASE-LIKE C-TERMINAL DOMAIN-CONTAINING PROTEIN"/>
    <property type="match status" value="1"/>
</dbReference>
<keyword evidence="1" id="KW-0560">Oxidoreductase</keyword>